<protein>
    <submittedName>
        <fullName evidence="1">Uncharacterized protein</fullName>
    </submittedName>
</protein>
<proteinExistence type="predicted"/>
<reference evidence="2" key="1">
    <citation type="journal article" date="2017" name="Nat. Commun.">
        <title>The North American bullfrog draft genome provides insight into hormonal regulation of long noncoding RNA.</title>
        <authorList>
            <person name="Hammond S.A."/>
            <person name="Warren R.L."/>
            <person name="Vandervalk B.P."/>
            <person name="Kucuk E."/>
            <person name="Khan H."/>
            <person name="Gibb E.A."/>
            <person name="Pandoh P."/>
            <person name="Kirk H."/>
            <person name="Zhao Y."/>
            <person name="Jones M."/>
            <person name="Mungall A.J."/>
            <person name="Coope R."/>
            <person name="Pleasance S."/>
            <person name="Moore R.A."/>
            <person name="Holt R.A."/>
            <person name="Round J.M."/>
            <person name="Ohora S."/>
            <person name="Walle B.V."/>
            <person name="Veldhoen N."/>
            <person name="Helbing C.C."/>
            <person name="Birol I."/>
        </authorList>
    </citation>
    <scope>NUCLEOTIDE SEQUENCE [LARGE SCALE GENOMIC DNA]</scope>
</reference>
<sequence length="109" mass="12377">MRWVFPGRRGNSGHQSCKPQRVSHGKWGIKQNLQGKNKCTQKYYETENIPVCFHSQNTLVKCYNLFSFLSSGQNISTLIHCILFILLASAEFPSLLSCTLLKSQLLTGR</sequence>
<accession>A0A2G9RS64</accession>
<keyword evidence="2" id="KW-1185">Reference proteome</keyword>
<dbReference type="OrthoDB" id="5541786at2759"/>
<name>A0A2G9RS64_AQUCT</name>
<dbReference type="Proteomes" id="UP000228934">
    <property type="component" value="Unassembled WGS sequence"/>
</dbReference>
<gene>
    <name evidence="1" type="ORF">AB205_0205470</name>
</gene>
<dbReference type="AlphaFoldDB" id="A0A2G9RS64"/>
<evidence type="ECO:0000313" key="1">
    <source>
        <dbReference type="EMBL" id="PIO30758.1"/>
    </source>
</evidence>
<organism evidence="1 2">
    <name type="scientific">Aquarana catesbeiana</name>
    <name type="common">American bullfrog</name>
    <name type="synonym">Rana catesbeiana</name>
    <dbReference type="NCBI Taxonomy" id="8400"/>
    <lineage>
        <taxon>Eukaryota</taxon>
        <taxon>Metazoa</taxon>
        <taxon>Chordata</taxon>
        <taxon>Craniata</taxon>
        <taxon>Vertebrata</taxon>
        <taxon>Euteleostomi</taxon>
        <taxon>Amphibia</taxon>
        <taxon>Batrachia</taxon>
        <taxon>Anura</taxon>
        <taxon>Neobatrachia</taxon>
        <taxon>Ranoidea</taxon>
        <taxon>Ranidae</taxon>
        <taxon>Aquarana</taxon>
    </lineage>
</organism>
<evidence type="ECO:0000313" key="2">
    <source>
        <dbReference type="Proteomes" id="UP000228934"/>
    </source>
</evidence>
<dbReference type="EMBL" id="KV935678">
    <property type="protein sequence ID" value="PIO30758.1"/>
    <property type="molecule type" value="Genomic_DNA"/>
</dbReference>